<name>A0A382SK70_9ZZZZ</name>
<dbReference type="InterPro" id="IPR050492">
    <property type="entry name" value="Bact_metal-bind_prot9"/>
</dbReference>
<evidence type="ECO:0000256" key="1">
    <source>
        <dbReference type="ARBA" id="ARBA00011028"/>
    </source>
</evidence>
<evidence type="ECO:0000256" key="2">
    <source>
        <dbReference type="ARBA" id="ARBA00022448"/>
    </source>
</evidence>
<gene>
    <name evidence="4" type="ORF">METZ01_LOCUS363138</name>
</gene>
<keyword evidence="3" id="KW-0732">Signal</keyword>
<dbReference type="PANTHER" id="PTHR42953:SF3">
    <property type="entry name" value="HIGH-AFFINITY ZINC UPTAKE SYSTEM PROTEIN ZNUA"/>
    <property type="match status" value="1"/>
</dbReference>
<feature type="non-terminal residue" evidence="4">
    <location>
        <position position="277"/>
    </location>
</feature>
<dbReference type="GO" id="GO:0046872">
    <property type="term" value="F:metal ion binding"/>
    <property type="evidence" value="ECO:0007669"/>
    <property type="project" value="InterPro"/>
</dbReference>
<dbReference type="EMBL" id="UINC01129712">
    <property type="protein sequence ID" value="SVD10284.1"/>
    <property type="molecule type" value="Genomic_DNA"/>
</dbReference>
<protein>
    <recommendedName>
        <fullName evidence="5">Zinc ABC transporter substrate-binding protein</fullName>
    </recommendedName>
</protein>
<keyword evidence="2" id="KW-0813">Transport</keyword>
<proteinExistence type="inferred from homology"/>
<dbReference type="InterPro" id="IPR006127">
    <property type="entry name" value="ZnuA-like"/>
</dbReference>
<evidence type="ECO:0000313" key="4">
    <source>
        <dbReference type="EMBL" id="SVD10284.1"/>
    </source>
</evidence>
<reference evidence="4" key="1">
    <citation type="submission" date="2018-05" db="EMBL/GenBank/DDBJ databases">
        <authorList>
            <person name="Lanie J.A."/>
            <person name="Ng W.-L."/>
            <person name="Kazmierczak K.M."/>
            <person name="Andrzejewski T.M."/>
            <person name="Davidsen T.M."/>
            <person name="Wayne K.J."/>
            <person name="Tettelin H."/>
            <person name="Glass J.I."/>
            <person name="Rusch D."/>
            <person name="Podicherti R."/>
            <person name="Tsui H.-C.T."/>
            <person name="Winkler M.E."/>
        </authorList>
    </citation>
    <scope>NUCLEOTIDE SEQUENCE</scope>
</reference>
<dbReference type="GO" id="GO:0030001">
    <property type="term" value="P:metal ion transport"/>
    <property type="evidence" value="ECO:0007669"/>
    <property type="project" value="InterPro"/>
</dbReference>
<dbReference type="Gene3D" id="3.40.50.1980">
    <property type="entry name" value="Nitrogenase molybdenum iron protein domain"/>
    <property type="match status" value="2"/>
</dbReference>
<dbReference type="SUPFAM" id="SSF53807">
    <property type="entry name" value="Helical backbone' metal receptor"/>
    <property type="match status" value="1"/>
</dbReference>
<dbReference type="Pfam" id="PF01297">
    <property type="entry name" value="ZnuA"/>
    <property type="match status" value="1"/>
</dbReference>
<evidence type="ECO:0000256" key="3">
    <source>
        <dbReference type="ARBA" id="ARBA00022729"/>
    </source>
</evidence>
<comment type="similarity">
    <text evidence="1">Belongs to the bacterial solute-binding protein 9 family.</text>
</comment>
<evidence type="ECO:0008006" key="5">
    <source>
        <dbReference type="Google" id="ProtNLM"/>
    </source>
</evidence>
<accession>A0A382SK70</accession>
<sequence length="277" mass="31409">MIYRLFLGLIFLLSLNNVGAQSIPNVVVSIKPIHSIVSALMEGVSRPQLLLESSDSAHTFHLKPSQLNLLSNADLVITIGDGFETGLKKTLGNIKDGSHLIVSEIDGLHLYHFRNTDTNEMNNDEKDEHADHDEHDLHLWLDVVNMHKTAQYISEQLIKIDPNNSNTYEANLIKIQSKLNKLQSELQQQLAPFRSENFAIFADTLQYFEKNFHFKKPVIITPYHGARLSIHRTLEARKKMKDLKIKCLLYGPENTSKKVNVLSEGLPIKALRIDILG</sequence>
<dbReference type="AlphaFoldDB" id="A0A382SK70"/>
<dbReference type="PANTHER" id="PTHR42953">
    <property type="entry name" value="HIGH-AFFINITY ZINC UPTAKE SYSTEM PROTEIN ZNUA-RELATED"/>
    <property type="match status" value="1"/>
</dbReference>
<organism evidence="4">
    <name type="scientific">marine metagenome</name>
    <dbReference type="NCBI Taxonomy" id="408172"/>
    <lineage>
        <taxon>unclassified sequences</taxon>
        <taxon>metagenomes</taxon>
        <taxon>ecological metagenomes</taxon>
    </lineage>
</organism>